<accession>A0ABU7SEX5</accession>
<dbReference type="EC" id="2.1.1.-" evidence="1"/>
<evidence type="ECO:0000313" key="2">
    <source>
        <dbReference type="Proteomes" id="UP001339911"/>
    </source>
</evidence>
<keyword evidence="1" id="KW-0808">Transferase</keyword>
<dbReference type="Gene3D" id="3.40.50.150">
    <property type="entry name" value="Vaccinia Virus protein VP39"/>
    <property type="match status" value="1"/>
</dbReference>
<dbReference type="GO" id="GO:0008168">
    <property type="term" value="F:methyltransferase activity"/>
    <property type="evidence" value="ECO:0007669"/>
    <property type="project" value="UniProtKB-KW"/>
</dbReference>
<dbReference type="RefSeq" id="WP_331208750.1">
    <property type="nucleotide sequence ID" value="NZ_JAZGQL010000010.1"/>
</dbReference>
<keyword evidence="1" id="KW-0489">Methyltransferase</keyword>
<dbReference type="SUPFAM" id="SSF53335">
    <property type="entry name" value="S-adenosyl-L-methionine-dependent methyltransferases"/>
    <property type="match status" value="1"/>
</dbReference>
<keyword evidence="2" id="KW-1185">Reference proteome</keyword>
<dbReference type="CDD" id="cd02440">
    <property type="entry name" value="AdoMet_MTases"/>
    <property type="match status" value="1"/>
</dbReference>
<dbReference type="GO" id="GO:0032259">
    <property type="term" value="P:methylation"/>
    <property type="evidence" value="ECO:0007669"/>
    <property type="project" value="UniProtKB-KW"/>
</dbReference>
<proteinExistence type="predicted"/>
<sequence>MEWVRDFYTQTGRWWGEAEGRVRERDHRRVSLLHRYVGEGPLRVLELGAGYGTTALAAAQAGHDVTAVEISDRADRAAGLPADATPGTLTVVKDDFYRVRLPGDFPAVCYWNGFGVGSDADQRRLLRRIATEWLAPDGTALVDVMNPFVWARWDGDEEEKPARPDDGYPYAVSNRTAFDPVTCVAVDTWWESGSPDQQISQYLRCYTPADLMLLLEGTGLRLDRLVVGEEETPVAPWPGSTALLRDHDEYAAVLRHG</sequence>
<name>A0ABU7SEX5_9ACTN</name>
<dbReference type="Pfam" id="PF13489">
    <property type="entry name" value="Methyltransf_23"/>
    <property type="match status" value="1"/>
</dbReference>
<dbReference type="EMBL" id="JAZGQL010000010">
    <property type="protein sequence ID" value="MEE6308472.1"/>
    <property type="molecule type" value="Genomic_DNA"/>
</dbReference>
<evidence type="ECO:0000313" key="1">
    <source>
        <dbReference type="EMBL" id="MEE6308472.1"/>
    </source>
</evidence>
<reference evidence="1 2" key="1">
    <citation type="submission" date="2024-01" db="EMBL/GenBank/DDBJ databases">
        <title>Genome insights into Plantactinospora veratri sp. nov.</title>
        <authorList>
            <person name="Wang L."/>
        </authorList>
    </citation>
    <scope>NUCLEOTIDE SEQUENCE [LARGE SCALE GENOMIC DNA]</scope>
    <source>
        <strain evidence="1 2">NEAU-FHS4</strain>
    </source>
</reference>
<dbReference type="InterPro" id="IPR029063">
    <property type="entry name" value="SAM-dependent_MTases_sf"/>
</dbReference>
<comment type="caution">
    <text evidence="1">The sequence shown here is derived from an EMBL/GenBank/DDBJ whole genome shotgun (WGS) entry which is preliminary data.</text>
</comment>
<protein>
    <submittedName>
        <fullName evidence="1">Class I SAM-dependent methyltransferase</fullName>
        <ecNumber evidence="1">2.1.1.-</ecNumber>
    </submittedName>
</protein>
<gene>
    <name evidence="1" type="ORF">V1634_16715</name>
</gene>
<dbReference type="Proteomes" id="UP001339911">
    <property type="component" value="Unassembled WGS sequence"/>
</dbReference>
<organism evidence="1 2">
    <name type="scientific">Plantactinospora veratri</name>
    <dbReference type="NCBI Taxonomy" id="1436122"/>
    <lineage>
        <taxon>Bacteria</taxon>
        <taxon>Bacillati</taxon>
        <taxon>Actinomycetota</taxon>
        <taxon>Actinomycetes</taxon>
        <taxon>Micromonosporales</taxon>
        <taxon>Micromonosporaceae</taxon>
        <taxon>Plantactinospora</taxon>
    </lineage>
</organism>